<name>A0A934VM33_9BACT</name>
<protein>
    <recommendedName>
        <fullName evidence="1">DAGKc domain-containing protein</fullName>
    </recommendedName>
</protein>
<evidence type="ECO:0000259" key="1">
    <source>
        <dbReference type="PROSITE" id="PS50146"/>
    </source>
</evidence>
<dbReference type="Gene3D" id="2.60.200.40">
    <property type="match status" value="1"/>
</dbReference>
<reference evidence="2" key="1">
    <citation type="submission" date="2021-01" db="EMBL/GenBank/DDBJ databases">
        <title>Modified the classification status of verrucomicrobia.</title>
        <authorList>
            <person name="Feng X."/>
        </authorList>
    </citation>
    <scope>NUCLEOTIDE SEQUENCE</scope>
    <source>
        <strain evidence="2">KCTC 12986</strain>
    </source>
</reference>
<dbReference type="Pfam" id="PF00781">
    <property type="entry name" value="DAGK_cat"/>
    <property type="match status" value="1"/>
</dbReference>
<dbReference type="PROSITE" id="PS50146">
    <property type="entry name" value="DAGK"/>
    <property type="match status" value="1"/>
</dbReference>
<dbReference type="InterPro" id="IPR045540">
    <property type="entry name" value="YegS/DAGK_C"/>
</dbReference>
<dbReference type="Proteomes" id="UP000604083">
    <property type="component" value="Unassembled WGS sequence"/>
</dbReference>
<evidence type="ECO:0000313" key="3">
    <source>
        <dbReference type="Proteomes" id="UP000604083"/>
    </source>
</evidence>
<accession>A0A934VM33</accession>
<keyword evidence="3" id="KW-1185">Reference proteome</keyword>
<dbReference type="AlphaFoldDB" id="A0A934VM33"/>
<comment type="caution">
    <text evidence="2">The sequence shown here is derived from an EMBL/GenBank/DDBJ whole genome shotgun (WGS) entry which is preliminary data.</text>
</comment>
<feature type="domain" description="DAGKc" evidence="1">
    <location>
        <begin position="1"/>
        <end position="128"/>
    </location>
</feature>
<organism evidence="2 3">
    <name type="scientific">Roseibacillus ishigakijimensis</name>
    <dbReference type="NCBI Taxonomy" id="454146"/>
    <lineage>
        <taxon>Bacteria</taxon>
        <taxon>Pseudomonadati</taxon>
        <taxon>Verrucomicrobiota</taxon>
        <taxon>Verrucomicrobiia</taxon>
        <taxon>Verrucomicrobiales</taxon>
        <taxon>Verrucomicrobiaceae</taxon>
        <taxon>Roseibacillus</taxon>
    </lineage>
</organism>
<dbReference type="RefSeq" id="WP_200391287.1">
    <property type="nucleotide sequence ID" value="NZ_JAENIO010000014.1"/>
</dbReference>
<dbReference type="Pfam" id="PF19279">
    <property type="entry name" value="YegS_C"/>
    <property type="match status" value="1"/>
</dbReference>
<dbReference type="EMBL" id="JAENIO010000014">
    <property type="protein sequence ID" value="MBK1833852.1"/>
    <property type="molecule type" value="Genomic_DNA"/>
</dbReference>
<proteinExistence type="predicted"/>
<dbReference type="InterPro" id="IPR016064">
    <property type="entry name" value="NAD/diacylglycerol_kinase_sf"/>
</dbReference>
<dbReference type="InterPro" id="IPR017438">
    <property type="entry name" value="ATP-NAD_kinase_N"/>
</dbReference>
<gene>
    <name evidence="2" type="ORF">JIN78_07260</name>
</gene>
<dbReference type="Gene3D" id="3.40.50.10330">
    <property type="entry name" value="Probable inorganic polyphosphate/atp-NAD kinase, domain 1"/>
    <property type="match status" value="1"/>
</dbReference>
<dbReference type="SUPFAM" id="SSF111331">
    <property type="entry name" value="NAD kinase/diacylglycerol kinase-like"/>
    <property type="match status" value="1"/>
</dbReference>
<dbReference type="InterPro" id="IPR001206">
    <property type="entry name" value="Diacylglycerol_kinase_cat_dom"/>
</dbReference>
<dbReference type="SMART" id="SM00046">
    <property type="entry name" value="DAGKc"/>
    <property type="match status" value="1"/>
</dbReference>
<sequence length="296" mass="32300">MHPIIVINTSSGSGEFAERSKQEEILALFRHHHSGAELRAVGPESFQQTIQEALAGPYDTIIVGGGDGSLTSTAQLVAEADKTLGVIPLGTFNLEARDLGVSLDPMEAAAQLATAGRERIDYLMVNDHICLCALILGFYPALAEMREEYHGKAWWQKSLRTFYETSVLATETPALHLQLQTPQGLIERESRMTAISPGPYAEEFGLIPKRDQLSSGLIHAYVSSHLSRKELLAASLHFISGQLSTTENLEMVTATEMTIATPGSDELPLMIDGEILTLRTPLDIQLRPQALSVLRP</sequence>
<dbReference type="GO" id="GO:0016301">
    <property type="term" value="F:kinase activity"/>
    <property type="evidence" value="ECO:0007669"/>
    <property type="project" value="InterPro"/>
</dbReference>
<evidence type="ECO:0000313" key="2">
    <source>
        <dbReference type="EMBL" id="MBK1833852.1"/>
    </source>
</evidence>